<dbReference type="Proteomes" id="UP000281245">
    <property type="component" value="Unassembled WGS sequence"/>
</dbReference>
<dbReference type="SUPFAM" id="SSF50249">
    <property type="entry name" value="Nucleic acid-binding proteins"/>
    <property type="match status" value="2"/>
</dbReference>
<accession>A0A3M6W0J9</accession>
<proteinExistence type="predicted"/>
<sequence length="666" mass="72549">MHPRTLVQVTLQVTKAPTLKLKSAVLDVAILPSLLNAAFLALVDGGLPLQSTMSAALVAVFGKGISVDPEEMELELCSSVHALAFSQHAEMLLNQSTGEFDVGNWEEGAERAEKACLAAMAPAGGDEEMANGEREARPWLRNELEEKAKDASAMEITAADALAPRACYPPTPDSSPTKPTAALLSGPSVGDGFTSQEKSDALKPDFAQPWVPPADYEECQIRELHPGPQAVTFMGRVANIFDIANTPKTARSAKGCVKLCIKDETGAITVRVWFASQIPVIRLGLLVSIWSNHVSDGENGTLSSTGAPLFVSLFPERDRNCHFMVHENSDDGKLCAKPLGYRTGHPLAGLMTLQNFIDGGCDVAGAKILVVVKATGPKKTFTRKDNSTTESISVRIHDDTAHAILGLWGTNANSPLRQVPRDSNTSNPEAIRSREGWKAGETILLVQSASCKPGHTPYLSLSSAFMVDVNPTFPDADWLRHWALRQRSRESVNPPFPAKTFDLQTLKYGPVRCLYTIAELDDFARVAPTKTFQGYLSVLITEMKILEVWERQMLFFGECCSTPVYANATSVQCSNCEEFVELRLNPKVVGQVMDETACVGAGKLLFSDQAWQDLFGRKPEDLLKLSNEEMKFLSDRLLFCRITLLFGWTGDESKAGGRICVLGVQS</sequence>
<dbReference type="InterPro" id="IPR027408">
    <property type="entry name" value="PNPase/RNase_PH_dom_sf"/>
</dbReference>
<dbReference type="OrthoDB" id="3248508at2759"/>
<dbReference type="PANTHER" id="PTHR21166:SF2">
    <property type="entry name" value="CELL DIVISION CONTROL PROTEIN 24 OB DOMAIN-CONTAINING PROTEIN-RELATED"/>
    <property type="match status" value="1"/>
</dbReference>
<dbReference type="EMBL" id="QWIJ01002433">
    <property type="protein sequence ID" value="RMX71941.1"/>
    <property type="molecule type" value="Genomic_DNA"/>
</dbReference>
<dbReference type="AlphaFoldDB" id="A0A3M6W0J9"/>
<evidence type="ECO:0000256" key="1">
    <source>
        <dbReference type="SAM" id="MobiDB-lite"/>
    </source>
</evidence>
<organism evidence="2 3">
    <name type="scientific">Hortaea werneckii</name>
    <name type="common">Black yeast</name>
    <name type="synonym">Cladosporium werneckii</name>
    <dbReference type="NCBI Taxonomy" id="91943"/>
    <lineage>
        <taxon>Eukaryota</taxon>
        <taxon>Fungi</taxon>
        <taxon>Dikarya</taxon>
        <taxon>Ascomycota</taxon>
        <taxon>Pezizomycotina</taxon>
        <taxon>Dothideomycetes</taxon>
        <taxon>Dothideomycetidae</taxon>
        <taxon>Mycosphaerellales</taxon>
        <taxon>Teratosphaeriaceae</taxon>
        <taxon>Hortaea</taxon>
    </lineage>
</organism>
<dbReference type="GO" id="GO:0008310">
    <property type="term" value="F:single-stranded DNA 3'-5' DNA exonuclease activity"/>
    <property type="evidence" value="ECO:0007669"/>
    <property type="project" value="TreeGrafter"/>
</dbReference>
<dbReference type="GO" id="GO:0000712">
    <property type="term" value="P:resolution of meiotic recombination intermediates"/>
    <property type="evidence" value="ECO:0007669"/>
    <property type="project" value="TreeGrafter"/>
</dbReference>
<comment type="caution">
    <text evidence="2">The sequence shown here is derived from an EMBL/GenBank/DDBJ whole genome shotgun (WGS) entry which is preliminary data.</text>
</comment>
<dbReference type="InterPro" id="IPR052469">
    <property type="entry name" value="MEIOB"/>
</dbReference>
<dbReference type="VEuPathDB" id="FungiDB:BTJ68_04374"/>
<dbReference type="InterPro" id="IPR036345">
    <property type="entry name" value="ExoRNase_PH_dom2_sf"/>
</dbReference>
<protein>
    <submittedName>
        <fullName evidence="2">Uncharacterized protein</fullName>
    </submittedName>
</protein>
<name>A0A3M6W0J9_HORWE</name>
<evidence type="ECO:0000313" key="3">
    <source>
        <dbReference type="Proteomes" id="UP000281245"/>
    </source>
</evidence>
<feature type="region of interest" description="Disordered" evidence="1">
    <location>
        <begin position="169"/>
        <end position="199"/>
    </location>
</feature>
<dbReference type="GO" id="GO:0003697">
    <property type="term" value="F:single-stranded DNA binding"/>
    <property type="evidence" value="ECO:0007669"/>
    <property type="project" value="TreeGrafter"/>
</dbReference>
<dbReference type="Gene3D" id="3.30.230.70">
    <property type="entry name" value="GHMP Kinase, N-terminal domain"/>
    <property type="match status" value="1"/>
</dbReference>
<dbReference type="PANTHER" id="PTHR21166">
    <property type="entry name" value="CELL DIVISION CONTROL PROTEIN 24 OB DOMAIN-CONTAINING PROTEIN-RELATED"/>
    <property type="match status" value="1"/>
</dbReference>
<dbReference type="InterPro" id="IPR012340">
    <property type="entry name" value="NA-bd_OB-fold"/>
</dbReference>
<dbReference type="SUPFAM" id="SSF55666">
    <property type="entry name" value="Ribonuclease PH domain 2-like"/>
    <property type="match status" value="1"/>
</dbReference>
<evidence type="ECO:0000313" key="2">
    <source>
        <dbReference type="EMBL" id="RMX71941.1"/>
    </source>
</evidence>
<reference evidence="2 3" key="1">
    <citation type="journal article" date="2018" name="BMC Genomics">
        <title>Genomic evidence for intraspecific hybridization in a clonal and extremely halotolerant yeast.</title>
        <authorList>
            <person name="Gostincar C."/>
            <person name="Stajich J.E."/>
            <person name="Zupancic J."/>
            <person name="Zalar P."/>
            <person name="Gunde-Cimerman N."/>
        </authorList>
    </citation>
    <scope>NUCLEOTIDE SEQUENCE [LARGE SCALE GENOMIC DNA]</scope>
    <source>
        <strain evidence="2 3">EXF-6656</strain>
    </source>
</reference>
<gene>
    <name evidence="2" type="ORF">D0869_15120</name>
</gene>
<dbReference type="Gene3D" id="2.40.50.140">
    <property type="entry name" value="Nucleic acid-binding proteins"/>
    <property type="match status" value="2"/>
</dbReference>